<name>A0AAD4NW74_PERFH</name>
<dbReference type="AlphaFoldDB" id="A0AAD4NW74"/>
<evidence type="ECO:0000313" key="2">
    <source>
        <dbReference type="Proteomes" id="UP001190926"/>
    </source>
</evidence>
<dbReference type="Gene3D" id="1.25.40.10">
    <property type="entry name" value="Tetratricopeptide repeat domain"/>
    <property type="match status" value="1"/>
</dbReference>
<comment type="caution">
    <text evidence="1">The sequence shown here is derived from an EMBL/GenBank/DDBJ whole genome shotgun (WGS) entry which is preliminary data.</text>
</comment>
<protein>
    <submittedName>
        <fullName evidence="1">Tetratricopeptide repeat superfamily protein</fullName>
    </submittedName>
</protein>
<dbReference type="GO" id="GO:0005739">
    <property type="term" value="C:mitochondrion"/>
    <property type="evidence" value="ECO:0007669"/>
    <property type="project" value="TreeGrafter"/>
</dbReference>
<proteinExistence type="predicted"/>
<dbReference type="PANTHER" id="PTHR47868">
    <property type="entry name" value="OS05G0457700 PROTEIN"/>
    <property type="match status" value="1"/>
</dbReference>
<dbReference type="InterPro" id="IPR011990">
    <property type="entry name" value="TPR-like_helical_dom_sf"/>
</dbReference>
<reference evidence="1 2" key="1">
    <citation type="journal article" date="2021" name="Nat. Commun.">
        <title>Incipient diploidization of the medicinal plant Perilla within 10,000 years.</title>
        <authorList>
            <person name="Zhang Y."/>
            <person name="Shen Q."/>
            <person name="Leng L."/>
            <person name="Zhang D."/>
            <person name="Chen S."/>
            <person name="Shi Y."/>
            <person name="Ning Z."/>
            <person name="Chen S."/>
        </authorList>
    </citation>
    <scope>NUCLEOTIDE SEQUENCE [LARGE SCALE GENOMIC DNA]</scope>
    <source>
        <strain evidence="2">cv. PC099</strain>
    </source>
</reference>
<dbReference type="Proteomes" id="UP001190926">
    <property type="component" value="Unassembled WGS sequence"/>
</dbReference>
<evidence type="ECO:0000313" key="1">
    <source>
        <dbReference type="EMBL" id="KAH6754732.1"/>
    </source>
</evidence>
<dbReference type="PANTHER" id="PTHR47868:SF2">
    <property type="entry name" value="OS05G0457700 PROTEIN"/>
    <property type="match status" value="1"/>
</dbReference>
<keyword evidence="2" id="KW-1185">Reference proteome</keyword>
<sequence>MRRFSTIKELYQKIIQTISQIKDFGDPNNFGACNMRSQEVAIAAACALGQLEAHVGNFGDAEEILTTTLKEMEEHFGPQHPKIGVILTCIALMYRLKSTVERSSSLLILEGLLRKAIELLKAPSLEVDGADGNVNRKDIIALARETLLVQQSRKAEGERLKHWAETGGCHWGKHWSCRNRSQRCQS</sequence>
<dbReference type="EMBL" id="SDAM02029865">
    <property type="protein sequence ID" value="KAH6754732.1"/>
    <property type="molecule type" value="Genomic_DNA"/>
</dbReference>
<gene>
    <name evidence="1" type="ORF">C2S53_020773</name>
</gene>
<organism evidence="1 2">
    <name type="scientific">Perilla frutescens var. hirtella</name>
    <name type="common">Perilla citriodora</name>
    <name type="synonym">Perilla setoyensis</name>
    <dbReference type="NCBI Taxonomy" id="608512"/>
    <lineage>
        <taxon>Eukaryota</taxon>
        <taxon>Viridiplantae</taxon>
        <taxon>Streptophyta</taxon>
        <taxon>Embryophyta</taxon>
        <taxon>Tracheophyta</taxon>
        <taxon>Spermatophyta</taxon>
        <taxon>Magnoliopsida</taxon>
        <taxon>eudicotyledons</taxon>
        <taxon>Gunneridae</taxon>
        <taxon>Pentapetalae</taxon>
        <taxon>asterids</taxon>
        <taxon>lamiids</taxon>
        <taxon>Lamiales</taxon>
        <taxon>Lamiaceae</taxon>
        <taxon>Nepetoideae</taxon>
        <taxon>Elsholtzieae</taxon>
        <taxon>Perilla</taxon>
    </lineage>
</organism>
<accession>A0AAD4NW74</accession>